<organism evidence="2 3">
    <name type="scientific">Aldrovandia affinis</name>
    <dbReference type="NCBI Taxonomy" id="143900"/>
    <lineage>
        <taxon>Eukaryota</taxon>
        <taxon>Metazoa</taxon>
        <taxon>Chordata</taxon>
        <taxon>Craniata</taxon>
        <taxon>Vertebrata</taxon>
        <taxon>Euteleostomi</taxon>
        <taxon>Actinopterygii</taxon>
        <taxon>Neopterygii</taxon>
        <taxon>Teleostei</taxon>
        <taxon>Notacanthiformes</taxon>
        <taxon>Halosauridae</taxon>
        <taxon>Aldrovandia</taxon>
    </lineage>
</organism>
<evidence type="ECO:0000313" key="2">
    <source>
        <dbReference type="EMBL" id="KAJ8394222.1"/>
    </source>
</evidence>
<proteinExistence type="predicted"/>
<feature type="compositionally biased region" description="Basic residues" evidence="1">
    <location>
        <begin position="31"/>
        <end position="40"/>
    </location>
</feature>
<keyword evidence="3" id="KW-1185">Reference proteome</keyword>
<feature type="region of interest" description="Disordered" evidence="1">
    <location>
        <begin position="1"/>
        <end position="60"/>
    </location>
</feature>
<reference evidence="2" key="1">
    <citation type="journal article" date="2023" name="Science">
        <title>Genome structures resolve the early diversification of teleost fishes.</title>
        <authorList>
            <person name="Parey E."/>
            <person name="Louis A."/>
            <person name="Montfort J."/>
            <person name="Bouchez O."/>
            <person name="Roques C."/>
            <person name="Iampietro C."/>
            <person name="Lluch J."/>
            <person name="Castinel A."/>
            <person name="Donnadieu C."/>
            <person name="Desvignes T."/>
            <person name="Floi Bucao C."/>
            <person name="Jouanno E."/>
            <person name="Wen M."/>
            <person name="Mejri S."/>
            <person name="Dirks R."/>
            <person name="Jansen H."/>
            <person name="Henkel C."/>
            <person name="Chen W.J."/>
            <person name="Zahm M."/>
            <person name="Cabau C."/>
            <person name="Klopp C."/>
            <person name="Thompson A.W."/>
            <person name="Robinson-Rechavi M."/>
            <person name="Braasch I."/>
            <person name="Lecointre G."/>
            <person name="Bobe J."/>
            <person name="Postlethwait J.H."/>
            <person name="Berthelot C."/>
            <person name="Roest Crollius H."/>
            <person name="Guiguen Y."/>
        </authorList>
    </citation>
    <scope>NUCLEOTIDE SEQUENCE</scope>
    <source>
        <strain evidence="2">NC1722</strain>
    </source>
</reference>
<evidence type="ECO:0000313" key="3">
    <source>
        <dbReference type="Proteomes" id="UP001221898"/>
    </source>
</evidence>
<name>A0AAD7S1W5_9TELE</name>
<dbReference type="AlphaFoldDB" id="A0AAD7S1W5"/>
<dbReference type="EMBL" id="JAINUG010000128">
    <property type="protein sequence ID" value="KAJ8394222.1"/>
    <property type="molecule type" value="Genomic_DNA"/>
</dbReference>
<accession>A0AAD7S1W5</accession>
<comment type="caution">
    <text evidence="2">The sequence shown here is derived from an EMBL/GenBank/DDBJ whole genome shotgun (WGS) entry which is preliminary data.</text>
</comment>
<gene>
    <name evidence="2" type="ORF">AAFF_G00048050</name>
</gene>
<dbReference type="Proteomes" id="UP001221898">
    <property type="component" value="Unassembled WGS sequence"/>
</dbReference>
<sequence>MKMRRAFPTLGTEQRRARSKRPANDAVSPSGRHRRLHGNRRTFPAAAPVKDGPAAGMQNDGAETCRLASLQRQRKHTVHFTEERCCVHQPASATCRRPDHST</sequence>
<evidence type="ECO:0000256" key="1">
    <source>
        <dbReference type="SAM" id="MobiDB-lite"/>
    </source>
</evidence>
<protein>
    <submittedName>
        <fullName evidence="2">Uncharacterized protein</fullName>
    </submittedName>
</protein>